<dbReference type="EMBL" id="CP017982">
    <property type="protein sequence ID" value="AYE60912.1"/>
    <property type="molecule type" value="Genomic_DNA"/>
</dbReference>
<dbReference type="SUPFAM" id="SSF81324">
    <property type="entry name" value="Voltage-gated potassium channels"/>
    <property type="match status" value="1"/>
</dbReference>
<keyword evidence="2" id="KW-1133">Transmembrane helix</keyword>
<keyword evidence="2" id="KW-0472">Membrane</keyword>
<protein>
    <submittedName>
        <fullName evidence="4">Potassium transporter</fullName>
    </submittedName>
</protein>
<dbReference type="Gene3D" id="1.10.287.70">
    <property type="match status" value="1"/>
</dbReference>
<feature type="transmembrane region" description="Helical" evidence="2">
    <location>
        <begin position="72"/>
        <end position="97"/>
    </location>
</feature>
<evidence type="ECO:0000313" key="5">
    <source>
        <dbReference type="Proteomes" id="UP000267794"/>
    </source>
</evidence>
<dbReference type="Pfam" id="PF07885">
    <property type="entry name" value="Ion_trans_2"/>
    <property type="match status" value="1"/>
</dbReference>
<evidence type="ECO:0000256" key="2">
    <source>
        <dbReference type="SAM" id="Phobius"/>
    </source>
</evidence>
<feature type="transmembrane region" description="Helical" evidence="2">
    <location>
        <begin position="12"/>
        <end position="31"/>
    </location>
</feature>
<reference evidence="4 5" key="1">
    <citation type="submission" date="2016-10" db="EMBL/GenBank/DDBJ databases">
        <title>Complete genomic sequencing of Lactobacillus helveticus LH99 and comparative genome analysis.</title>
        <authorList>
            <person name="Li N."/>
            <person name="You C."/>
            <person name="Liu Z."/>
        </authorList>
    </citation>
    <scope>NUCLEOTIDE SEQUENCE [LARGE SCALE GENOMIC DNA]</scope>
    <source>
        <strain evidence="4 5">LH99</strain>
    </source>
</reference>
<dbReference type="InterPro" id="IPR013099">
    <property type="entry name" value="K_chnl_dom"/>
</dbReference>
<accession>A0A386RC41</accession>
<dbReference type="Proteomes" id="UP000267794">
    <property type="component" value="Chromosome"/>
</dbReference>
<feature type="domain" description="Potassium channel" evidence="3">
    <location>
        <begin position="20"/>
        <end position="97"/>
    </location>
</feature>
<organism evidence="4 5">
    <name type="scientific">Lactobacillus helveticus</name>
    <name type="common">Lactobacillus suntoryeus</name>
    <dbReference type="NCBI Taxonomy" id="1587"/>
    <lineage>
        <taxon>Bacteria</taxon>
        <taxon>Bacillati</taxon>
        <taxon>Bacillota</taxon>
        <taxon>Bacilli</taxon>
        <taxon>Lactobacillales</taxon>
        <taxon>Lactobacillaceae</taxon>
        <taxon>Lactobacillus</taxon>
    </lineage>
</organism>
<evidence type="ECO:0000259" key="3">
    <source>
        <dbReference type="Pfam" id="PF07885"/>
    </source>
</evidence>
<keyword evidence="1" id="KW-0175">Coiled coil</keyword>
<keyword evidence="2" id="KW-0812">Transmembrane</keyword>
<name>A0A386RC41_LACHE</name>
<gene>
    <name evidence="4" type="ORF">BC335_0374</name>
</gene>
<feature type="coiled-coil region" evidence="1">
    <location>
        <begin position="112"/>
        <end position="152"/>
    </location>
</feature>
<proteinExistence type="predicted"/>
<evidence type="ECO:0000313" key="4">
    <source>
        <dbReference type="EMBL" id="AYE60912.1"/>
    </source>
</evidence>
<sequence length="164" mass="18514">MGKLKIIFHTNGLLYVVFITITFLLVGAEAFAITEHVSLDTAFWWALSTASTVGYDAIFGKTIPPHSIVGKFVTLVMMLLGIGIVGMLTSSITSYLMRKTNGANTLHTHDDIELVLRKLDDLEKNKDLADQNKQMQAEIQSLKKGRDEKEVQKFKDWLEKRKEK</sequence>
<evidence type="ECO:0000256" key="1">
    <source>
        <dbReference type="SAM" id="Coils"/>
    </source>
</evidence>
<dbReference type="AlphaFoldDB" id="A0A386RC41"/>